<gene>
    <name evidence="2" type="ORF">GJ744_005756</name>
</gene>
<feature type="region of interest" description="Disordered" evidence="1">
    <location>
        <begin position="1"/>
        <end position="27"/>
    </location>
</feature>
<feature type="compositionally biased region" description="Polar residues" evidence="1">
    <location>
        <begin position="335"/>
        <end position="347"/>
    </location>
</feature>
<sequence length="373" mass="41222">MKIEQGEGSGERPPPERAIVEEHPRNISGRILDSASGLLRDSISPKSAQHPNTLAQVLCSEGKAGPSSLSASTERSNASEISEGPRQRHGAESWPWNITEGISLDQFMQSTQHGSEVSIWQYSAPAKGKQVATTSDDYHPQHQVADGDNSAVWVSLVHNEPSTVFSVTRDVDRQSENGVHRTAERNAADGIDGADVVKLLQHPNADLWMDIPDEPGPPYTISADDIRIAKEIVRHVDKALASKPDCKSAISAARLGESLNNFSGYLPRKRKIWCYGKGLEHVRIRIDRDDKYVEMAVRRKTIARFDVRQNPRRMEKLVRWLRMYSARHQRGAIQGNGSSGLPSTPTKNPGRPLPITEAENPSSKEEISTLTLP</sequence>
<name>A0A8H7E8N9_9EURO</name>
<proteinExistence type="predicted"/>
<keyword evidence="3" id="KW-1185">Reference proteome</keyword>
<protein>
    <submittedName>
        <fullName evidence="2">Uncharacterized protein</fullName>
    </submittedName>
</protein>
<comment type="caution">
    <text evidence="2">The sequence shown here is derived from an EMBL/GenBank/DDBJ whole genome shotgun (WGS) entry which is preliminary data.</text>
</comment>
<feature type="compositionally biased region" description="Polar residues" evidence="1">
    <location>
        <begin position="67"/>
        <end position="80"/>
    </location>
</feature>
<dbReference type="EMBL" id="JAACFV010000025">
    <property type="protein sequence ID" value="KAF7510926.1"/>
    <property type="molecule type" value="Genomic_DNA"/>
</dbReference>
<evidence type="ECO:0000256" key="1">
    <source>
        <dbReference type="SAM" id="MobiDB-lite"/>
    </source>
</evidence>
<dbReference type="Proteomes" id="UP000606974">
    <property type="component" value="Unassembled WGS sequence"/>
</dbReference>
<feature type="region of interest" description="Disordered" evidence="1">
    <location>
        <begin position="331"/>
        <end position="373"/>
    </location>
</feature>
<feature type="compositionally biased region" description="Basic and acidic residues" evidence="1">
    <location>
        <begin position="1"/>
        <end position="25"/>
    </location>
</feature>
<dbReference type="AlphaFoldDB" id="A0A8H7E8N9"/>
<feature type="region of interest" description="Disordered" evidence="1">
    <location>
        <begin position="63"/>
        <end position="93"/>
    </location>
</feature>
<evidence type="ECO:0000313" key="2">
    <source>
        <dbReference type="EMBL" id="KAF7510926.1"/>
    </source>
</evidence>
<evidence type="ECO:0000313" key="3">
    <source>
        <dbReference type="Proteomes" id="UP000606974"/>
    </source>
</evidence>
<reference evidence="2" key="1">
    <citation type="submission" date="2020-02" db="EMBL/GenBank/DDBJ databases">
        <authorList>
            <person name="Palmer J.M."/>
        </authorList>
    </citation>
    <scope>NUCLEOTIDE SEQUENCE</scope>
    <source>
        <strain evidence="2">EPUS1.4</strain>
        <tissue evidence="2">Thallus</tissue>
    </source>
</reference>
<accession>A0A8H7E8N9</accession>
<organism evidence="2 3">
    <name type="scientific">Endocarpon pusillum</name>
    <dbReference type="NCBI Taxonomy" id="364733"/>
    <lineage>
        <taxon>Eukaryota</taxon>
        <taxon>Fungi</taxon>
        <taxon>Dikarya</taxon>
        <taxon>Ascomycota</taxon>
        <taxon>Pezizomycotina</taxon>
        <taxon>Eurotiomycetes</taxon>
        <taxon>Chaetothyriomycetidae</taxon>
        <taxon>Verrucariales</taxon>
        <taxon>Verrucariaceae</taxon>
        <taxon>Endocarpon</taxon>
    </lineage>
</organism>